<keyword evidence="6 8" id="KW-0067">ATP-binding</keyword>
<gene>
    <name evidence="8" type="primary">ydiU</name>
    <name evidence="8" type="synonym">selO</name>
    <name evidence="9" type="ORF">SAMN05216565_108101</name>
</gene>
<evidence type="ECO:0000313" key="9">
    <source>
        <dbReference type="EMBL" id="SDP83672.1"/>
    </source>
</evidence>
<comment type="catalytic activity">
    <reaction evidence="8">
        <text>L-histidyl-[protein] + UTP = N(tele)-(5'-uridylyl)-L-histidyl-[protein] + diphosphate</text>
        <dbReference type="Rhea" id="RHEA:83891"/>
        <dbReference type="Rhea" id="RHEA-COMP:9745"/>
        <dbReference type="Rhea" id="RHEA-COMP:20239"/>
        <dbReference type="ChEBI" id="CHEBI:29979"/>
        <dbReference type="ChEBI" id="CHEBI:33019"/>
        <dbReference type="ChEBI" id="CHEBI:46398"/>
        <dbReference type="ChEBI" id="CHEBI:233474"/>
    </reaction>
</comment>
<feature type="active site" description="Proton acceptor" evidence="8">
    <location>
        <position position="254"/>
    </location>
</feature>
<evidence type="ECO:0000256" key="7">
    <source>
        <dbReference type="ARBA" id="ARBA00022842"/>
    </source>
</evidence>
<feature type="binding site" evidence="8">
    <location>
        <position position="178"/>
    </location>
    <ligand>
        <name>ATP</name>
        <dbReference type="ChEBI" id="CHEBI:30616"/>
    </ligand>
</feature>
<feature type="binding site" evidence="8">
    <location>
        <position position="255"/>
    </location>
    <ligand>
        <name>Mg(2+)</name>
        <dbReference type="ChEBI" id="CHEBI:18420"/>
    </ligand>
</feature>
<feature type="binding site" evidence="8">
    <location>
        <position position="264"/>
    </location>
    <ligand>
        <name>ATP</name>
        <dbReference type="ChEBI" id="CHEBI:30616"/>
    </ligand>
</feature>
<organism evidence="9 10">
    <name type="scientific">Litchfieldia salsa</name>
    <dbReference type="NCBI Taxonomy" id="930152"/>
    <lineage>
        <taxon>Bacteria</taxon>
        <taxon>Bacillati</taxon>
        <taxon>Bacillota</taxon>
        <taxon>Bacilli</taxon>
        <taxon>Bacillales</taxon>
        <taxon>Bacillaceae</taxon>
        <taxon>Litchfieldia</taxon>
    </lineage>
</organism>
<dbReference type="InterPro" id="IPR003846">
    <property type="entry name" value="SelO"/>
</dbReference>
<dbReference type="PANTHER" id="PTHR12153:SF15">
    <property type="entry name" value="PROTEIN ADENYLYLTRANSFERASE SELO, MITOCHONDRIAL"/>
    <property type="match status" value="1"/>
</dbReference>
<comment type="catalytic activity">
    <reaction evidence="8">
        <text>L-seryl-[protein] + ATP = 3-O-(5'-adenylyl)-L-seryl-[protein] + diphosphate</text>
        <dbReference type="Rhea" id="RHEA:58120"/>
        <dbReference type="Rhea" id="RHEA-COMP:9863"/>
        <dbReference type="Rhea" id="RHEA-COMP:15073"/>
        <dbReference type="ChEBI" id="CHEBI:29999"/>
        <dbReference type="ChEBI" id="CHEBI:30616"/>
        <dbReference type="ChEBI" id="CHEBI:33019"/>
        <dbReference type="ChEBI" id="CHEBI:142516"/>
        <dbReference type="EC" id="2.7.7.108"/>
    </reaction>
</comment>
<reference evidence="10" key="1">
    <citation type="submission" date="2016-10" db="EMBL/GenBank/DDBJ databases">
        <authorList>
            <person name="Varghese N."/>
            <person name="Submissions S."/>
        </authorList>
    </citation>
    <scope>NUCLEOTIDE SEQUENCE [LARGE SCALE GENOMIC DNA]</scope>
    <source>
        <strain evidence="10">IBRC-M10078</strain>
    </source>
</reference>
<comment type="catalytic activity">
    <reaction evidence="8">
        <text>L-threonyl-[protein] + ATP = 3-O-(5'-adenylyl)-L-threonyl-[protein] + diphosphate</text>
        <dbReference type="Rhea" id="RHEA:54292"/>
        <dbReference type="Rhea" id="RHEA-COMP:11060"/>
        <dbReference type="Rhea" id="RHEA-COMP:13847"/>
        <dbReference type="ChEBI" id="CHEBI:30013"/>
        <dbReference type="ChEBI" id="CHEBI:30616"/>
        <dbReference type="ChEBI" id="CHEBI:33019"/>
        <dbReference type="ChEBI" id="CHEBI:138113"/>
        <dbReference type="EC" id="2.7.7.108"/>
    </reaction>
</comment>
<evidence type="ECO:0000256" key="4">
    <source>
        <dbReference type="ARBA" id="ARBA00022723"/>
    </source>
</evidence>
<feature type="binding site" evidence="8">
    <location>
        <position position="127"/>
    </location>
    <ligand>
        <name>ATP</name>
        <dbReference type="ChEBI" id="CHEBI:30616"/>
    </ligand>
</feature>
<dbReference type="NCBIfam" id="NF000658">
    <property type="entry name" value="PRK00029.1"/>
    <property type="match status" value="1"/>
</dbReference>
<feature type="binding site" evidence="8">
    <location>
        <position position="115"/>
    </location>
    <ligand>
        <name>ATP</name>
        <dbReference type="ChEBI" id="CHEBI:30616"/>
    </ligand>
</feature>
<comment type="catalytic activity">
    <reaction evidence="8">
        <text>L-seryl-[protein] + UTP = O-(5'-uridylyl)-L-seryl-[protein] + diphosphate</text>
        <dbReference type="Rhea" id="RHEA:64604"/>
        <dbReference type="Rhea" id="RHEA-COMP:9863"/>
        <dbReference type="Rhea" id="RHEA-COMP:16635"/>
        <dbReference type="ChEBI" id="CHEBI:29999"/>
        <dbReference type="ChEBI" id="CHEBI:33019"/>
        <dbReference type="ChEBI" id="CHEBI:46398"/>
        <dbReference type="ChEBI" id="CHEBI:156051"/>
    </reaction>
</comment>
<feature type="binding site" evidence="8">
    <location>
        <position position="128"/>
    </location>
    <ligand>
        <name>ATP</name>
        <dbReference type="ChEBI" id="CHEBI:30616"/>
    </ligand>
</feature>
<dbReference type="GO" id="GO:0030145">
    <property type="term" value="F:manganese ion binding"/>
    <property type="evidence" value="ECO:0007669"/>
    <property type="project" value="UniProtKB-UniRule"/>
</dbReference>
<evidence type="ECO:0000256" key="5">
    <source>
        <dbReference type="ARBA" id="ARBA00022741"/>
    </source>
</evidence>
<feature type="binding site" evidence="8">
    <location>
        <position position="185"/>
    </location>
    <ligand>
        <name>ATP</name>
        <dbReference type="ChEBI" id="CHEBI:30616"/>
    </ligand>
</feature>
<feature type="binding site" evidence="8">
    <location>
        <position position="264"/>
    </location>
    <ligand>
        <name>Mg(2+)</name>
        <dbReference type="ChEBI" id="CHEBI:18420"/>
    </ligand>
</feature>
<keyword evidence="2 8" id="KW-0808">Transferase</keyword>
<sequence>MKTEKTGTGWNMDNSYTRLPEKFFSNNSPNPVNSPKLVVLNEAVADLLGLDAKKLEDDDNVAVFGGNQIPEGSTPIAQAYAGHQFGHFNMLGDGRAVLLGEQITPEEERLDIQLKGSGRTAYSRGGDGRAALGPMLREYIISEAMHALKIPTTRSLAVVTTGESILRETELPGAILTRVAASHIRVGTFEYAAEFASVEELKGLADYTIKRHYPENESSENPYLSLLKEVIKRQADLIAKWQLVGFIHGVMNTDNMTISGETIDYGPCAFMNEYDPSTVFSSIDRQGRYAYGNQPYIGGWNLARLAEALLPLLHEDQEKALELAQDAVAEYSNLYKSRWFSGMRAKLGIINEEEEDETLIEDLLSIMQKHKADFTNTFRSLTYDATKITNLSGTPEFSPWLERWEKRIEGQKESRESSYELMRSSNPVVIPRNHKVEEALKAANEGDYSVMKSLLRVLSSPYDNSIENTDYCSPPASTDQPYQTFCGT</sequence>
<evidence type="ECO:0000313" key="10">
    <source>
        <dbReference type="Proteomes" id="UP000199159"/>
    </source>
</evidence>
<dbReference type="EC" id="2.7.7.108" evidence="8"/>
<comment type="catalytic activity">
    <reaction evidence="8">
        <text>L-tyrosyl-[protein] + UTP = O-(5'-uridylyl)-L-tyrosyl-[protein] + diphosphate</text>
        <dbReference type="Rhea" id="RHEA:83887"/>
        <dbReference type="Rhea" id="RHEA-COMP:10136"/>
        <dbReference type="Rhea" id="RHEA-COMP:20238"/>
        <dbReference type="ChEBI" id="CHEBI:33019"/>
        <dbReference type="ChEBI" id="CHEBI:46398"/>
        <dbReference type="ChEBI" id="CHEBI:46858"/>
        <dbReference type="ChEBI" id="CHEBI:90602"/>
    </reaction>
</comment>
<dbReference type="OrthoDB" id="9773505at2"/>
<comment type="function">
    <text evidence="8">Nucleotidyltransferase involved in the post-translational modification of proteins. It can catalyze the addition of adenosine monophosphate (AMP) or uridine monophosphate (UMP) to a protein, resulting in modifications known as AMPylation and UMPylation.</text>
</comment>
<feature type="binding site" evidence="8">
    <location>
        <position position="92"/>
    </location>
    <ligand>
        <name>ATP</name>
        <dbReference type="ChEBI" id="CHEBI:30616"/>
    </ligand>
</feature>
<evidence type="ECO:0000256" key="3">
    <source>
        <dbReference type="ARBA" id="ARBA00022695"/>
    </source>
</evidence>
<dbReference type="Pfam" id="PF02696">
    <property type="entry name" value="SelO"/>
    <property type="match status" value="1"/>
</dbReference>
<dbReference type="GO" id="GO:0070733">
    <property type="term" value="F:AMPylase activity"/>
    <property type="evidence" value="ECO:0007669"/>
    <property type="project" value="UniProtKB-EC"/>
</dbReference>
<protein>
    <recommendedName>
        <fullName evidence="8">Protein nucleotidyltransferase YdiU</fullName>
        <ecNumber evidence="8">2.7.7.-</ecNumber>
    </recommendedName>
    <alternativeName>
        <fullName evidence="8">Protein adenylyltransferase YdiU</fullName>
        <ecNumber evidence="8">2.7.7.108</ecNumber>
    </alternativeName>
    <alternativeName>
        <fullName evidence="8">Protein uridylyltransferase YdiU</fullName>
        <ecNumber evidence="8">2.7.7.-</ecNumber>
    </alternativeName>
</protein>
<proteinExistence type="inferred from homology"/>
<dbReference type="EMBL" id="FNJU01000008">
    <property type="protein sequence ID" value="SDP83672.1"/>
    <property type="molecule type" value="Genomic_DNA"/>
</dbReference>
<dbReference type="Proteomes" id="UP000199159">
    <property type="component" value="Unassembled WGS sequence"/>
</dbReference>
<dbReference type="PANTHER" id="PTHR12153">
    <property type="entry name" value="SELENOPROTEIN O"/>
    <property type="match status" value="1"/>
</dbReference>
<dbReference type="GO" id="GO:0000287">
    <property type="term" value="F:magnesium ion binding"/>
    <property type="evidence" value="ECO:0007669"/>
    <property type="project" value="UniProtKB-UniRule"/>
</dbReference>
<name>A0A1H0VYY3_9BACI</name>
<evidence type="ECO:0000256" key="8">
    <source>
        <dbReference type="HAMAP-Rule" id="MF_00692"/>
    </source>
</evidence>
<dbReference type="AlphaFoldDB" id="A0A1H0VYY3"/>
<keyword evidence="8" id="KW-0464">Manganese</keyword>
<feature type="binding site" evidence="8">
    <location>
        <position position="95"/>
    </location>
    <ligand>
        <name>ATP</name>
        <dbReference type="ChEBI" id="CHEBI:30616"/>
    </ligand>
</feature>
<keyword evidence="10" id="KW-1185">Reference proteome</keyword>
<comment type="similarity">
    <text evidence="1 8">Belongs to the SELO family.</text>
</comment>
<dbReference type="RefSeq" id="WP_090856286.1">
    <property type="nucleotide sequence ID" value="NZ_FNJU01000008.1"/>
</dbReference>
<accession>A0A1H0VYY3</accession>
<feature type="binding site" evidence="8">
    <location>
        <position position="94"/>
    </location>
    <ligand>
        <name>ATP</name>
        <dbReference type="ChEBI" id="CHEBI:30616"/>
    </ligand>
</feature>
<evidence type="ECO:0000256" key="1">
    <source>
        <dbReference type="ARBA" id="ARBA00009747"/>
    </source>
</evidence>
<evidence type="ECO:0000256" key="6">
    <source>
        <dbReference type="ARBA" id="ARBA00022840"/>
    </source>
</evidence>
<keyword evidence="7 8" id="KW-0460">Magnesium</keyword>
<dbReference type="GO" id="GO:0005524">
    <property type="term" value="F:ATP binding"/>
    <property type="evidence" value="ECO:0007669"/>
    <property type="project" value="UniProtKB-UniRule"/>
</dbReference>
<keyword evidence="5 8" id="KW-0547">Nucleotide-binding</keyword>
<dbReference type="HAMAP" id="MF_00692">
    <property type="entry name" value="SelO"/>
    <property type="match status" value="1"/>
</dbReference>
<keyword evidence="3 8" id="KW-0548">Nucleotidyltransferase</keyword>
<evidence type="ECO:0000256" key="2">
    <source>
        <dbReference type="ARBA" id="ARBA00022679"/>
    </source>
</evidence>
<keyword evidence="4 8" id="KW-0479">Metal-binding</keyword>
<comment type="catalytic activity">
    <reaction evidence="8">
        <text>L-tyrosyl-[protein] + ATP = O-(5'-adenylyl)-L-tyrosyl-[protein] + diphosphate</text>
        <dbReference type="Rhea" id="RHEA:54288"/>
        <dbReference type="Rhea" id="RHEA-COMP:10136"/>
        <dbReference type="Rhea" id="RHEA-COMP:13846"/>
        <dbReference type="ChEBI" id="CHEBI:30616"/>
        <dbReference type="ChEBI" id="CHEBI:33019"/>
        <dbReference type="ChEBI" id="CHEBI:46858"/>
        <dbReference type="ChEBI" id="CHEBI:83624"/>
        <dbReference type="EC" id="2.7.7.108"/>
    </reaction>
</comment>
<comment type="cofactor">
    <cofactor evidence="8">
        <name>Mg(2+)</name>
        <dbReference type="ChEBI" id="CHEBI:18420"/>
    </cofactor>
    <cofactor evidence="8">
        <name>Mn(2+)</name>
        <dbReference type="ChEBI" id="CHEBI:29035"/>
    </cofactor>
</comment>
<dbReference type="EC" id="2.7.7.-" evidence="8"/>